<feature type="transmembrane region" description="Helical" evidence="2">
    <location>
        <begin position="50"/>
        <end position="70"/>
    </location>
</feature>
<evidence type="ECO:0000259" key="3">
    <source>
        <dbReference type="Pfam" id="PF06724"/>
    </source>
</evidence>
<keyword evidence="5" id="KW-1185">Reference proteome</keyword>
<feature type="domain" description="DUF1206" evidence="3">
    <location>
        <begin position="223"/>
        <end position="291"/>
    </location>
</feature>
<evidence type="ECO:0000313" key="4">
    <source>
        <dbReference type="EMBL" id="GAA5229110.1"/>
    </source>
</evidence>
<protein>
    <submittedName>
        <fullName evidence="4">DUF1206 domain-containing protein</fullName>
    </submittedName>
</protein>
<dbReference type="RefSeq" id="WP_210100931.1">
    <property type="nucleotide sequence ID" value="NZ_BAABLK010000094.1"/>
</dbReference>
<proteinExistence type="predicted"/>
<keyword evidence="2" id="KW-0472">Membrane</keyword>
<comment type="caution">
    <text evidence="4">The sequence shown here is derived from an EMBL/GenBank/DDBJ whole genome shotgun (WGS) entry which is preliminary data.</text>
</comment>
<name>A0ABP9TSB6_9MICC</name>
<evidence type="ECO:0000256" key="2">
    <source>
        <dbReference type="SAM" id="Phobius"/>
    </source>
</evidence>
<feature type="domain" description="DUF1206" evidence="3">
    <location>
        <begin position="50"/>
        <end position="115"/>
    </location>
</feature>
<feature type="transmembrane region" description="Helical" evidence="2">
    <location>
        <begin position="218"/>
        <end position="246"/>
    </location>
</feature>
<dbReference type="Proteomes" id="UP001501257">
    <property type="component" value="Unassembled WGS sequence"/>
</dbReference>
<feature type="transmembrane region" description="Helical" evidence="2">
    <location>
        <begin position="171"/>
        <end position="197"/>
    </location>
</feature>
<reference evidence="5" key="1">
    <citation type="journal article" date="2019" name="Int. J. Syst. Evol. Microbiol.">
        <title>The Global Catalogue of Microorganisms (GCM) 10K type strain sequencing project: providing services to taxonomists for standard genome sequencing and annotation.</title>
        <authorList>
            <consortium name="The Broad Institute Genomics Platform"/>
            <consortium name="The Broad Institute Genome Sequencing Center for Infectious Disease"/>
            <person name="Wu L."/>
            <person name="Ma J."/>
        </authorList>
    </citation>
    <scope>NUCLEOTIDE SEQUENCE [LARGE SCALE GENOMIC DNA]</scope>
    <source>
        <strain evidence="5">JCM 18952</strain>
    </source>
</reference>
<feature type="region of interest" description="Disordered" evidence="1">
    <location>
        <begin position="1"/>
        <end position="21"/>
    </location>
</feature>
<dbReference type="Pfam" id="PF06724">
    <property type="entry name" value="DUF1206"/>
    <property type="match status" value="3"/>
</dbReference>
<organism evidence="4 5">
    <name type="scientific">Paeniglutamicibacter antarcticus</name>
    <dbReference type="NCBI Taxonomy" id="494023"/>
    <lineage>
        <taxon>Bacteria</taxon>
        <taxon>Bacillati</taxon>
        <taxon>Actinomycetota</taxon>
        <taxon>Actinomycetes</taxon>
        <taxon>Micrococcales</taxon>
        <taxon>Micrococcaceae</taxon>
        <taxon>Paeniglutamicibacter</taxon>
    </lineage>
</organism>
<keyword evidence="2" id="KW-1133">Transmembrane helix</keyword>
<keyword evidence="2" id="KW-0812">Transmembrane</keyword>
<evidence type="ECO:0000313" key="5">
    <source>
        <dbReference type="Proteomes" id="UP001501257"/>
    </source>
</evidence>
<feature type="transmembrane region" description="Helical" evidence="2">
    <location>
        <begin position="266"/>
        <end position="287"/>
    </location>
</feature>
<accession>A0ABP9TSB6</accession>
<evidence type="ECO:0000256" key="1">
    <source>
        <dbReference type="SAM" id="MobiDB-lite"/>
    </source>
</evidence>
<feature type="transmembrane region" description="Helical" evidence="2">
    <location>
        <begin position="130"/>
        <end position="151"/>
    </location>
</feature>
<feature type="domain" description="DUF1206" evidence="3">
    <location>
        <begin position="132"/>
        <end position="199"/>
    </location>
</feature>
<feature type="transmembrane region" description="Helical" evidence="2">
    <location>
        <begin position="90"/>
        <end position="110"/>
    </location>
</feature>
<gene>
    <name evidence="4" type="ORF">GCM10025778_36490</name>
</gene>
<dbReference type="InterPro" id="IPR009597">
    <property type="entry name" value="DUF1206"/>
</dbReference>
<sequence length="295" mass="30694">MSIPAGKLPNRCATARPRGGPTIKKDLNDAADAVEKASNSRVFVATARTGFAVSGVLHVLIGVIAIQLAFGESKDADKGGAMSQLSAQPAGSVLLWVGAAACLALGLWQLSEVVFGYRELEKKKKLGRKLSAAGQGAVFFALAFWFASYAVGKRKESSESSSGTSAKIMEMPGGSVILLLVGVGISVTGVVFVIRGIMRSFAKVLSLPASRPLRRGTLVLGVVGYVAKGASLALVGVLVIVTTLQSDPEKSTGLDGALKAVREQPYGVYLLTAVGIGLGCYGLYMIAKSRFVKMK</sequence>
<dbReference type="EMBL" id="BAABLK010000094">
    <property type="protein sequence ID" value="GAA5229110.1"/>
    <property type="molecule type" value="Genomic_DNA"/>
</dbReference>